<dbReference type="Proteomes" id="UP000285961">
    <property type="component" value="Unassembled WGS sequence"/>
</dbReference>
<name>A0A419EVK8_9BACT</name>
<dbReference type="FunFam" id="3.30.1490.10:FF:000001">
    <property type="entry name" value="30S ribosomal protein S8"/>
    <property type="match status" value="1"/>
</dbReference>
<dbReference type="EMBL" id="QZKI01000091">
    <property type="protein sequence ID" value="RJP68459.1"/>
    <property type="molecule type" value="Genomic_DNA"/>
</dbReference>
<dbReference type="InterPro" id="IPR000630">
    <property type="entry name" value="Ribosomal_uS8"/>
</dbReference>
<comment type="function">
    <text evidence="8">One of the primary rRNA binding proteins, it binds directly to 16S rRNA central domain where it helps coordinate assembly of the platform of the 30S subunit.</text>
</comment>
<dbReference type="NCBIfam" id="NF001109">
    <property type="entry name" value="PRK00136.1"/>
    <property type="match status" value="1"/>
</dbReference>
<evidence type="ECO:0000256" key="2">
    <source>
        <dbReference type="ARBA" id="ARBA00022730"/>
    </source>
</evidence>
<comment type="similarity">
    <text evidence="1 8">Belongs to the universal ribosomal protein uS8 family.</text>
</comment>
<organism evidence="9 10">
    <name type="scientific">Candidatus Abyssobacteria bacterium SURF_17</name>
    <dbReference type="NCBI Taxonomy" id="2093361"/>
    <lineage>
        <taxon>Bacteria</taxon>
        <taxon>Pseudomonadati</taxon>
        <taxon>Candidatus Hydrogenedentota</taxon>
        <taxon>Candidatus Abyssobacteria</taxon>
    </lineage>
</organism>
<sequence>MSLSDPIADMLVRIRNANVAKNEKVDIPSSKMNEDIARILKREGYVTDYKVIENRKQGILRVFMKYGPGEERVIRGLRRVSKPGRRVYRGAKELPRVMGGLGVSLVSTPKGVLTDKQSREANLGGEIICEVW</sequence>
<dbReference type="Gene3D" id="3.30.1490.10">
    <property type="match status" value="1"/>
</dbReference>
<evidence type="ECO:0000256" key="1">
    <source>
        <dbReference type="ARBA" id="ARBA00006471"/>
    </source>
</evidence>
<dbReference type="HAMAP" id="MF_01302_B">
    <property type="entry name" value="Ribosomal_uS8_B"/>
    <property type="match status" value="1"/>
</dbReference>
<accession>A0A419EVK8</accession>
<proteinExistence type="inferred from homology"/>
<keyword evidence="3 8" id="KW-0694">RNA-binding</keyword>
<dbReference type="SUPFAM" id="SSF56047">
    <property type="entry name" value="Ribosomal protein S8"/>
    <property type="match status" value="1"/>
</dbReference>
<reference evidence="9 10" key="1">
    <citation type="journal article" date="2017" name="ISME J.">
        <title>Energy and carbon metabolisms in a deep terrestrial subsurface fluid microbial community.</title>
        <authorList>
            <person name="Momper L."/>
            <person name="Jungbluth S.P."/>
            <person name="Lee M.D."/>
            <person name="Amend J.P."/>
        </authorList>
    </citation>
    <scope>NUCLEOTIDE SEQUENCE [LARGE SCALE GENOMIC DNA]</scope>
    <source>
        <strain evidence="9">SURF_17</strain>
    </source>
</reference>
<dbReference type="GO" id="GO:0019843">
    <property type="term" value="F:rRNA binding"/>
    <property type="evidence" value="ECO:0007669"/>
    <property type="project" value="UniProtKB-UniRule"/>
</dbReference>
<gene>
    <name evidence="8" type="primary">rpsH</name>
    <name evidence="9" type="ORF">C4532_12490</name>
</gene>
<comment type="subunit">
    <text evidence="7 8">Part of the 30S ribosomal subunit. Contacts proteins S5 and S12.</text>
</comment>
<dbReference type="PANTHER" id="PTHR11758">
    <property type="entry name" value="40S RIBOSOMAL PROTEIN S15A"/>
    <property type="match status" value="1"/>
</dbReference>
<evidence type="ECO:0000256" key="3">
    <source>
        <dbReference type="ARBA" id="ARBA00022884"/>
    </source>
</evidence>
<dbReference type="AlphaFoldDB" id="A0A419EVK8"/>
<evidence type="ECO:0000313" key="9">
    <source>
        <dbReference type="EMBL" id="RJP68459.1"/>
    </source>
</evidence>
<dbReference type="InterPro" id="IPR035987">
    <property type="entry name" value="Ribosomal_uS8_sf"/>
</dbReference>
<keyword evidence="2 8" id="KW-0699">rRNA-binding</keyword>
<dbReference type="Pfam" id="PF00410">
    <property type="entry name" value="Ribosomal_S8"/>
    <property type="match status" value="1"/>
</dbReference>
<dbReference type="GO" id="GO:1990904">
    <property type="term" value="C:ribonucleoprotein complex"/>
    <property type="evidence" value="ECO:0007669"/>
    <property type="project" value="UniProtKB-KW"/>
</dbReference>
<dbReference type="Gene3D" id="3.30.1370.30">
    <property type="match status" value="1"/>
</dbReference>
<comment type="caution">
    <text evidence="9">The sequence shown here is derived from an EMBL/GenBank/DDBJ whole genome shotgun (WGS) entry which is preliminary data.</text>
</comment>
<keyword evidence="4 8" id="KW-0689">Ribosomal protein</keyword>
<evidence type="ECO:0000256" key="7">
    <source>
        <dbReference type="ARBA" id="ARBA00046740"/>
    </source>
</evidence>
<evidence type="ECO:0000256" key="5">
    <source>
        <dbReference type="ARBA" id="ARBA00023274"/>
    </source>
</evidence>
<dbReference type="GO" id="GO:0005737">
    <property type="term" value="C:cytoplasm"/>
    <property type="evidence" value="ECO:0007669"/>
    <property type="project" value="UniProtKB-ARBA"/>
</dbReference>
<evidence type="ECO:0000256" key="8">
    <source>
        <dbReference type="HAMAP-Rule" id="MF_01302"/>
    </source>
</evidence>
<keyword evidence="5 8" id="KW-0687">Ribonucleoprotein</keyword>
<dbReference type="GO" id="GO:0005840">
    <property type="term" value="C:ribosome"/>
    <property type="evidence" value="ECO:0007669"/>
    <property type="project" value="UniProtKB-KW"/>
</dbReference>
<dbReference type="GO" id="GO:0003735">
    <property type="term" value="F:structural constituent of ribosome"/>
    <property type="evidence" value="ECO:0007669"/>
    <property type="project" value="InterPro"/>
</dbReference>
<dbReference type="GO" id="GO:0006412">
    <property type="term" value="P:translation"/>
    <property type="evidence" value="ECO:0007669"/>
    <property type="project" value="UniProtKB-UniRule"/>
</dbReference>
<evidence type="ECO:0000313" key="10">
    <source>
        <dbReference type="Proteomes" id="UP000285961"/>
    </source>
</evidence>
<evidence type="ECO:0000256" key="6">
    <source>
        <dbReference type="ARBA" id="ARBA00035258"/>
    </source>
</evidence>
<protein>
    <recommendedName>
        <fullName evidence="6 8">Small ribosomal subunit protein uS8</fullName>
    </recommendedName>
</protein>
<evidence type="ECO:0000256" key="4">
    <source>
        <dbReference type="ARBA" id="ARBA00022980"/>
    </source>
</evidence>
<dbReference type="FunFam" id="3.30.1370.30:FF:000002">
    <property type="entry name" value="30S ribosomal protein S8"/>
    <property type="match status" value="1"/>
</dbReference>